<organism evidence="1 2">
    <name type="scientific">Ficus carica</name>
    <name type="common">Common fig</name>
    <dbReference type="NCBI Taxonomy" id="3494"/>
    <lineage>
        <taxon>Eukaryota</taxon>
        <taxon>Viridiplantae</taxon>
        <taxon>Streptophyta</taxon>
        <taxon>Embryophyta</taxon>
        <taxon>Tracheophyta</taxon>
        <taxon>Spermatophyta</taxon>
        <taxon>Magnoliopsida</taxon>
        <taxon>eudicotyledons</taxon>
        <taxon>Gunneridae</taxon>
        <taxon>Pentapetalae</taxon>
        <taxon>rosids</taxon>
        <taxon>fabids</taxon>
        <taxon>Rosales</taxon>
        <taxon>Moraceae</taxon>
        <taxon>Ficeae</taxon>
        <taxon>Ficus</taxon>
    </lineage>
</organism>
<reference evidence="1" key="1">
    <citation type="submission" date="2023-07" db="EMBL/GenBank/DDBJ databases">
        <title>draft genome sequence of fig (Ficus carica).</title>
        <authorList>
            <person name="Takahashi T."/>
            <person name="Nishimura K."/>
        </authorList>
    </citation>
    <scope>NUCLEOTIDE SEQUENCE</scope>
</reference>
<dbReference type="AlphaFoldDB" id="A0AA88DFD8"/>
<proteinExistence type="predicted"/>
<protein>
    <submittedName>
        <fullName evidence="1">Uncharacterized protein</fullName>
    </submittedName>
</protein>
<name>A0AA88DFD8_FICCA</name>
<keyword evidence="2" id="KW-1185">Reference proteome</keyword>
<dbReference type="Proteomes" id="UP001187192">
    <property type="component" value="Unassembled WGS sequence"/>
</dbReference>
<accession>A0AA88DFD8</accession>
<comment type="caution">
    <text evidence="1">The sequence shown here is derived from an EMBL/GenBank/DDBJ whole genome shotgun (WGS) entry which is preliminary data.</text>
</comment>
<evidence type="ECO:0000313" key="2">
    <source>
        <dbReference type="Proteomes" id="UP001187192"/>
    </source>
</evidence>
<dbReference type="EMBL" id="BTGU01000045">
    <property type="protein sequence ID" value="GMN53142.1"/>
    <property type="molecule type" value="Genomic_DNA"/>
</dbReference>
<sequence>MVRIAENRDGENRSDIQLKWAKKVAKTCEDFAGKLRSWPFALIAVNTESRVQHGGFSNSCWEDCKSWFQQLGLVGKLV</sequence>
<gene>
    <name evidence="1" type="ORF">TIFTF001_022292</name>
</gene>
<evidence type="ECO:0000313" key="1">
    <source>
        <dbReference type="EMBL" id="GMN53142.1"/>
    </source>
</evidence>